<reference evidence="3 4" key="1">
    <citation type="submission" date="2024-10" db="EMBL/GenBank/DDBJ databases">
        <title>The Natural Products Discovery Center: Release of the First 8490 Sequenced Strains for Exploring Actinobacteria Biosynthetic Diversity.</title>
        <authorList>
            <person name="Kalkreuter E."/>
            <person name="Kautsar S.A."/>
            <person name="Yang D."/>
            <person name="Bader C.D."/>
            <person name="Teijaro C.N."/>
            <person name="Fluegel L."/>
            <person name="Davis C.M."/>
            <person name="Simpson J.R."/>
            <person name="Lauterbach L."/>
            <person name="Steele A.D."/>
            <person name="Gui C."/>
            <person name="Meng S."/>
            <person name="Li G."/>
            <person name="Viehrig K."/>
            <person name="Ye F."/>
            <person name="Su P."/>
            <person name="Kiefer A.F."/>
            <person name="Nichols A."/>
            <person name="Cepeda A.J."/>
            <person name="Yan W."/>
            <person name="Fan B."/>
            <person name="Jiang Y."/>
            <person name="Adhikari A."/>
            <person name="Zheng C.-J."/>
            <person name="Schuster L."/>
            <person name="Cowan T.M."/>
            <person name="Smanski M.J."/>
            <person name="Chevrette M.G."/>
            <person name="De Carvalho L.P.S."/>
            <person name="Shen B."/>
        </authorList>
    </citation>
    <scope>NUCLEOTIDE SEQUENCE [LARGE SCALE GENOMIC DNA]</scope>
    <source>
        <strain evidence="3 4">NPDC020568</strain>
    </source>
</reference>
<organism evidence="3 4">
    <name type="scientific">Nocardia carnea</name>
    <dbReference type="NCBI Taxonomy" id="37328"/>
    <lineage>
        <taxon>Bacteria</taxon>
        <taxon>Bacillati</taxon>
        <taxon>Actinomycetota</taxon>
        <taxon>Actinomycetes</taxon>
        <taxon>Mycobacteriales</taxon>
        <taxon>Nocardiaceae</taxon>
        <taxon>Nocardia</taxon>
    </lineage>
</organism>
<keyword evidence="2" id="KW-0732">Signal</keyword>
<evidence type="ECO:0000313" key="4">
    <source>
        <dbReference type="Proteomes" id="UP001611263"/>
    </source>
</evidence>
<evidence type="ECO:0008006" key="5">
    <source>
        <dbReference type="Google" id="ProtNLM"/>
    </source>
</evidence>
<protein>
    <recommendedName>
        <fullName evidence="5">Lipoprotein</fullName>
    </recommendedName>
</protein>
<dbReference type="GeneID" id="93504465"/>
<feature type="signal peptide" evidence="2">
    <location>
        <begin position="1"/>
        <end position="24"/>
    </location>
</feature>
<gene>
    <name evidence="3" type="ORF">ACH4WX_12120</name>
</gene>
<proteinExistence type="predicted"/>
<feature type="region of interest" description="Disordered" evidence="1">
    <location>
        <begin position="36"/>
        <end position="65"/>
    </location>
</feature>
<name>A0ABW7TNV7_9NOCA</name>
<feature type="chain" id="PRO_5045891783" description="Lipoprotein" evidence="2">
    <location>
        <begin position="25"/>
        <end position="155"/>
    </location>
</feature>
<evidence type="ECO:0000313" key="3">
    <source>
        <dbReference type="EMBL" id="MFI1461454.1"/>
    </source>
</evidence>
<keyword evidence="4" id="KW-1185">Reference proteome</keyword>
<dbReference type="Proteomes" id="UP001611263">
    <property type="component" value="Unassembled WGS sequence"/>
</dbReference>
<comment type="caution">
    <text evidence="3">The sequence shown here is derived from an EMBL/GenBank/DDBJ whole genome shotgun (WGS) entry which is preliminary data.</text>
</comment>
<sequence>MRQRAWTTVRTARGALVVAGVCGAALLTACGGVQTGSPAASSSVTSTTTSATAAPTGTGTAPATPLEVSDKAAQNLCAMLEPELSNWRVQGPTIGRIGLNLMAHEWALTNGVGNPQLLGDTAVVDRATTAACPDVRTEALDALGLPELAAGVLTL</sequence>
<dbReference type="RefSeq" id="WP_033244973.1">
    <property type="nucleotide sequence ID" value="NZ_JBIRUQ010000002.1"/>
</dbReference>
<dbReference type="EMBL" id="JBIRUQ010000002">
    <property type="protein sequence ID" value="MFI1461454.1"/>
    <property type="molecule type" value="Genomic_DNA"/>
</dbReference>
<accession>A0ABW7TNV7</accession>
<dbReference type="PROSITE" id="PS51257">
    <property type="entry name" value="PROKAR_LIPOPROTEIN"/>
    <property type="match status" value="1"/>
</dbReference>
<evidence type="ECO:0000256" key="1">
    <source>
        <dbReference type="SAM" id="MobiDB-lite"/>
    </source>
</evidence>
<evidence type="ECO:0000256" key="2">
    <source>
        <dbReference type="SAM" id="SignalP"/>
    </source>
</evidence>